<evidence type="ECO:0000256" key="1">
    <source>
        <dbReference type="ARBA" id="ARBA00008226"/>
    </source>
</evidence>
<dbReference type="PROSITE" id="PS50862">
    <property type="entry name" value="AA_TRNA_LIGASE_II"/>
    <property type="match status" value="1"/>
</dbReference>
<feature type="compositionally biased region" description="Low complexity" evidence="5">
    <location>
        <begin position="364"/>
        <end position="373"/>
    </location>
</feature>
<dbReference type="InterPro" id="IPR006195">
    <property type="entry name" value="aa-tRNA-synth_II"/>
</dbReference>
<sequence length="587" mass="64719">MSTAESLSAEIARQTDILNELRLKNIDAAAINAAKKKLGELRRAHGTIAKAVRADVGGTNAASNESKRERLLLKTAKGTRDYGPAEMHCREHIERIVKDVFTTYGGGCLDTPVFERKDILSGKYGEDQKLIFDLMDQGGEQLALRYDHTVPLARYLAMSAATVQGKLWQVGKVYRRDNPVMSKGRMREFMQADLDIVGVWDPMIPDAEIISLLCTILSKFDVGEFTVKINHRKILDGIFEVCGVPPQKIRTISSAVDKLDKLPWQDVKNEMTEEKGLIPEVADKIGEYVKHKGGPSLLDHLKADESLMSNASAKQGVQDMELLFTLLTAYNVIDKITFDMSLARGLDYYTGIIYEATVEASSPPGFGSASANAEPPPMTDGAPASLKKKSKKPTAEIVDEEETDESQVGIGSIAAGGRYDNLVSMFTTAAASEGKKGASLPCIGVSIGLDRIFAIVWPKWENKGMRSKDTMAYVMAAGDGLLEERIRLVQELREAGVKTDFLAKKKPKLPAQFAAAEKDEVPFDIILGTDELKEGLVTVKEQKWEFVDGKKTKVQSTDQGVKVRRDELIGWLKRTPEYLNWSSGRLI</sequence>
<dbReference type="Proteomes" id="UP000053989">
    <property type="component" value="Unassembled WGS sequence"/>
</dbReference>
<comment type="catalytic activity">
    <reaction evidence="4">
        <text>tRNA(His) + L-histidine + ATP = L-histidyl-tRNA(His) + AMP + diphosphate + H(+)</text>
        <dbReference type="Rhea" id="RHEA:17313"/>
        <dbReference type="Rhea" id="RHEA-COMP:9665"/>
        <dbReference type="Rhea" id="RHEA-COMP:9689"/>
        <dbReference type="ChEBI" id="CHEBI:15378"/>
        <dbReference type="ChEBI" id="CHEBI:30616"/>
        <dbReference type="ChEBI" id="CHEBI:33019"/>
        <dbReference type="ChEBI" id="CHEBI:57595"/>
        <dbReference type="ChEBI" id="CHEBI:78442"/>
        <dbReference type="ChEBI" id="CHEBI:78527"/>
        <dbReference type="ChEBI" id="CHEBI:456215"/>
        <dbReference type="EC" id="6.1.1.21"/>
    </reaction>
</comment>
<dbReference type="AlphaFoldDB" id="A0A0C2ZHT3"/>
<dbReference type="InterPro" id="IPR045864">
    <property type="entry name" value="aa-tRNA-synth_II/BPL/LPL"/>
</dbReference>
<feature type="domain" description="Aminoacyl-transfer RNA synthetases class-II family profile" evidence="6">
    <location>
        <begin position="69"/>
        <end position="456"/>
    </location>
</feature>
<name>A0A0C2ZHT3_9AGAM</name>
<dbReference type="SUPFAM" id="SSF55681">
    <property type="entry name" value="Class II aaRS and biotin synthetases"/>
    <property type="match status" value="1"/>
</dbReference>
<keyword evidence="8" id="KW-1185">Reference proteome</keyword>
<dbReference type="EMBL" id="KN822213">
    <property type="protein sequence ID" value="KIM52367.1"/>
    <property type="molecule type" value="Genomic_DNA"/>
</dbReference>
<dbReference type="GO" id="GO:0006427">
    <property type="term" value="P:histidyl-tRNA aminoacylation"/>
    <property type="evidence" value="ECO:0007669"/>
    <property type="project" value="TreeGrafter"/>
</dbReference>
<evidence type="ECO:0000256" key="2">
    <source>
        <dbReference type="ARBA" id="ARBA00012815"/>
    </source>
</evidence>
<dbReference type="GO" id="GO:0032543">
    <property type="term" value="P:mitochondrial translation"/>
    <property type="evidence" value="ECO:0007669"/>
    <property type="project" value="TreeGrafter"/>
</dbReference>
<dbReference type="Gene3D" id="3.40.50.800">
    <property type="entry name" value="Anticodon-binding domain"/>
    <property type="match status" value="1"/>
</dbReference>
<reference evidence="8" key="2">
    <citation type="submission" date="2015-01" db="EMBL/GenBank/DDBJ databases">
        <title>Evolutionary Origins and Diversification of the Mycorrhizal Mutualists.</title>
        <authorList>
            <consortium name="DOE Joint Genome Institute"/>
            <consortium name="Mycorrhizal Genomics Consortium"/>
            <person name="Kohler A."/>
            <person name="Kuo A."/>
            <person name="Nagy L.G."/>
            <person name="Floudas D."/>
            <person name="Copeland A."/>
            <person name="Barry K.W."/>
            <person name="Cichocki N."/>
            <person name="Veneault-Fourrey C."/>
            <person name="LaButti K."/>
            <person name="Lindquist E.A."/>
            <person name="Lipzen A."/>
            <person name="Lundell T."/>
            <person name="Morin E."/>
            <person name="Murat C."/>
            <person name="Riley R."/>
            <person name="Ohm R."/>
            <person name="Sun H."/>
            <person name="Tunlid A."/>
            <person name="Henrissat B."/>
            <person name="Grigoriev I.V."/>
            <person name="Hibbett D.S."/>
            <person name="Martin F."/>
        </authorList>
    </citation>
    <scope>NUCLEOTIDE SEQUENCE [LARGE SCALE GENOMIC DNA]</scope>
    <source>
        <strain evidence="8">Foug A</strain>
    </source>
</reference>
<feature type="region of interest" description="Disordered" evidence="5">
    <location>
        <begin position="364"/>
        <end position="403"/>
    </location>
</feature>
<evidence type="ECO:0000313" key="7">
    <source>
        <dbReference type="EMBL" id="KIM52367.1"/>
    </source>
</evidence>
<dbReference type="GO" id="GO:0004821">
    <property type="term" value="F:histidine-tRNA ligase activity"/>
    <property type="evidence" value="ECO:0007669"/>
    <property type="project" value="UniProtKB-EC"/>
</dbReference>
<accession>A0A0C2ZHT3</accession>
<dbReference type="EC" id="6.1.1.21" evidence="2"/>
<dbReference type="HOGENOM" id="CLU_025113_4_0_1"/>
<dbReference type="InParanoid" id="A0A0C2ZHT3"/>
<evidence type="ECO:0000259" key="6">
    <source>
        <dbReference type="PROSITE" id="PS50862"/>
    </source>
</evidence>
<dbReference type="OrthoDB" id="1906957at2759"/>
<reference evidence="7 8" key="1">
    <citation type="submission" date="2014-04" db="EMBL/GenBank/DDBJ databases">
        <authorList>
            <consortium name="DOE Joint Genome Institute"/>
            <person name="Kuo A."/>
            <person name="Kohler A."/>
            <person name="Nagy L.G."/>
            <person name="Floudas D."/>
            <person name="Copeland A."/>
            <person name="Barry K.W."/>
            <person name="Cichocki N."/>
            <person name="Veneault-Fourrey C."/>
            <person name="LaButti K."/>
            <person name="Lindquist E.A."/>
            <person name="Lipzen A."/>
            <person name="Lundell T."/>
            <person name="Morin E."/>
            <person name="Murat C."/>
            <person name="Sun H."/>
            <person name="Tunlid A."/>
            <person name="Henrissat B."/>
            <person name="Grigoriev I.V."/>
            <person name="Hibbett D.S."/>
            <person name="Martin F."/>
            <person name="Nordberg H.P."/>
            <person name="Cantor M.N."/>
            <person name="Hua S.X."/>
        </authorList>
    </citation>
    <scope>NUCLEOTIDE SEQUENCE [LARGE SCALE GENOMIC DNA]</scope>
    <source>
        <strain evidence="7 8">Foug A</strain>
    </source>
</reference>
<comment type="similarity">
    <text evidence="1">Belongs to the class-II aminoacyl-tRNA synthetase family.</text>
</comment>
<evidence type="ECO:0000256" key="3">
    <source>
        <dbReference type="ARBA" id="ARBA00022741"/>
    </source>
</evidence>
<dbReference type="InterPro" id="IPR036621">
    <property type="entry name" value="Anticodon-bd_dom_sf"/>
</dbReference>
<dbReference type="GO" id="GO:0005739">
    <property type="term" value="C:mitochondrion"/>
    <property type="evidence" value="ECO:0007669"/>
    <property type="project" value="TreeGrafter"/>
</dbReference>
<evidence type="ECO:0000313" key="8">
    <source>
        <dbReference type="Proteomes" id="UP000053989"/>
    </source>
</evidence>
<dbReference type="InterPro" id="IPR041715">
    <property type="entry name" value="HisRS-like_core"/>
</dbReference>
<protein>
    <recommendedName>
        <fullName evidence="2">histidine--tRNA ligase</fullName>
        <ecNumber evidence="2">6.1.1.21</ecNumber>
    </recommendedName>
</protein>
<dbReference type="PANTHER" id="PTHR11476:SF7">
    <property type="entry name" value="HISTIDINE--TRNA LIGASE"/>
    <property type="match status" value="1"/>
</dbReference>
<dbReference type="GO" id="GO:0003723">
    <property type="term" value="F:RNA binding"/>
    <property type="evidence" value="ECO:0007669"/>
    <property type="project" value="TreeGrafter"/>
</dbReference>
<dbReference type="STRING" id="1036808.A0A0C2ZHT3"/>
<dbReference type="FunCoup" id="A0A0C2ZHT3">
    <property type="interactions" value="564"/>
</dbReference>
<dbReference type="Pfam" id="PF13393">
    <property type="entry name" value="tRNA-synt_His"/>
    <property type="match status" value="1"/>
</dbReference>
<dbReference type="CDD" id="cd00773">
    <property type="entry name" value="HisRS-like_core"/>
    <property type="match status" value="1"/>
</dbReference>
<dbReference type="Pfam" id="PF03129">
    <property type="entry name" value="HGTP_anticodon"/>
    <property type="match status" value="1"/>
</dbReference>
<dbReference type="SUPFAM" id="SSF52954">
    <property type="entry name" value="Class II aaRS ABD-related"/>
    <property type="match status" value="1"/>
</dbReference>
<dbReference type="GO" id="GO:0005829">
    <property type="term" value="C:cytosol"/>
    <property type="evidence" value="ECO:0007669"/>
    <property type="project" value="TreeGrafter"/>
</dbReference>
<organism evidence="7 8">
    <name type="scientific">Scleroderma citrinum Foug A</name>
    <dbReference type="NCBI Taxonomy" id="1036808"/>
    <lineage>
        <taxon>Eukaryota</taxon>
        <taxon>Fungi</taxon>
        <taxon>Dikarya</taxon>
        <taxon>Basidiomycota</taxon>
        <taxon>Agaricomycotina</taxon>
        <taxon>Agaricomycetes</taxon>
        <taxon>Agaricomycetidae</taxon>
        <taxon>Boletales</taxon>
        <taxon>Sclerodermatineae</taxon>
        <taxon>Sclerodermataceae</taxon>
        <taxon>Scleroderma</taxon>
    </lineage>
</organism>
<proteinExistence type="inferred from homology"/>
<dbReference type="PANTHER" id="PTHR11476">
    <property type="entry name" value="HISTIDYL-TRNA SYNTHETASE"/>
    <property type="match status" value="1"/>
</dbReference>
<keyword evidence="3" id="KW-0547">Nucleotide-binding</keyword>
<dbReference type="GO" id="GO:0000166">
    <property type="term" value="F:nucleotide binding"/>
    <property type="evidence" value="ECO:0007669"/>
    <property type="project" value="UniProtKB-KW"/>
</dbReference>
<dbReference type="InterPro" id="IPR004154">
    <property type="entry name" value="Anticodon-bd"/>
</dbReference>
<gene>
    <name evidence="7" type="ORF">SCLCIDRAFT_141296</name>
</gene>
<dbReference type="Gene3D" id="3.30.930.10">
    <property type="entry name" value="Bira Bifunctional Protein, Domain 2"/>
    <property type="match status" value="1"/>
</dbReference>
<evidence type="ECO:0000256" key="4">
    <source>
        <dbReference type="ARBA" id="ARBA00047639"/>
    </source>
</evidence>
<evidence type="ECO:0000256" key="5">
    <source>
        <dbReference type="SAM" id="MobiDB-lite"/>
    </source>
</evidence>